<proteinExistence type="predicted"/>
<reference evidence="2 3" key="1">
    <citation type="submission" date="2021-02" db="EMBL/GenBank/DDBJ databases">
        <title>De Novo genome assembly of isolated myxobacteria.</title>
        <authorList>
            <person name="Stevens D.C."/>
        </authorList>
    </citation>
    <scope>NUCLEOTIDE SEQUENCE [LARGE SCALE GENOMIC DNA]</scope>
    <source>
        <strain evidence="2 3">SCHIC003</strain>
    </source>
</reference>
<gene>
    <name evidence="2" type="ORF">JY572_27505</name>
</gene>
<name>A0ABX7N362_9BACT</name>
<dbReference type="RefSeq" id="WP_206713833.1">
    <property type="nucleotide sequence ID" value="NZ_CP071091.1"/>
</dbReference>
<dbReference type="Proteomes" id="UP000663090">
    <property type="component" value="Chromosome"/>
</dbReference>
<feature type="compositionally biased region" description="Polar residues" evidence="1">
    <location>
        <begin position="1"/>
        <end position="38"/>
    </location>
</feature>
<evidence type="ECO:0000256" key="1">
    <source>
        <dbReference type="SAM" id="MobiDB-lite"/>
    </source>
</evidence>
<dbReference type="EMBL" id="CP071091">
    <property type="protein sequence ID" value="QSQ12100.1"/>
    <property type="molecule type" value="Genomic_DNA"/>
</dbReference>
<evidence type="ECO:0000313" key="2">
    <source>
        <dbReference type="EMBL" id="QSQ12100.1"/>
    </source>
</evidence>
<evidence type="ECO:0000313" key="3">
    <source>
        <dbReference type="Proteomes" id="UP000663090"/>
    </source>
</evidence>
<feature type="region of interest" description="Disordered" evidence="1">
    <location>
        <begin position="1"/>
        <end position="71"/>
    </location>
</feature>
<organism evidence="2 3">
    <name type="scientific">Myxococcus landrumensis</name>
    <dbReference type="NCBI Taxonomy" id="2813577"/>
    <lineage>
        <taxon>Bacteria</taxon>
        <taxon>Pseudomonadati</taxon>
        <taxon>Myxococcota</taxon>
        <taxon>Myxococcia</taxon>
        <taxon>Myxococcales</taxon>
        <taxon>Cystobacterineae</taxon>
        <taxon>Myxococcaceae</taxon>
        <taxon>Myxococcus</taxon>
    </lineage>
</organism>
<sequence length="71" mass="7104">MGNKGSGKTPSGNDSRSDTKNPNNPAHKSAQDNRSNQMNPNHSPSKGPGGSPPGNNTPGGGGRPGSDSSKH</sequence>
<accession>A0ABX7N362</accession>
<protein>
    <submittedName>
        <fullName evidence="2">Uncharacterized protein</fullName>
    </submittedName>
</protein>
<keyword evidence="3" id="KW-1185">Reference proteome</keyword>